<dbReference type="PANTHER" id="PTHR43332">
    <property type="entry name" value="INNER MEMBRANE TRANSPORT PERMEASE YADH-RELATED"/>
    <property type="match status" value="1"/>
</dbReference>
<evidence type="ECO:0000259" key="6">
    <source>
        <dbReference type="PROSITE" id="PS51012"/>
    </source>
</evidence>
<gene>
    <name evidence="7" type="ORF">GCM10009107_07870</name>
</gene>
<evidence type="ECO:0000313" key="7">
    <source>
        <dbReference type="EMBL" id="GAA0743385.1"/>
    </source>
</evidence>
<evidence type="ECO:0000256" key="5">
    <source>
        <dbReference type="RuleBase" id="RU361157"/>
    </source>
</evidence>
<dbReference type="PANTHER" id="PTHR43332:SF1">
    <property type="entry name" value="TRANSPORT PERMEASE PROTEIN"/>
    <property type="match status" value="1"/>
</dbReference>
<feature type="transmembrane region" description="Helical" evidence="5">
    <location>
        <begin position="21"/>
        <end position="43"/>
    </location>
</feature>
<comment type="similarity">
    <text evidence="5">Belongs to the ABC-2 integral membrane protein family.</text>
</comment>
<feature type="transmembrane region" description="Helical" evidence="5">
    <location>
        <begin position="137"/>
        <end position="161"/>
    </location>
</feature>
<sequence length="253" mass="27596">MNRHAVRAMYFHELRRMRRTLTQSLIAPVVTTTLYFIVFGAIVGARVPTVAGVSYGAFIVPGLLMMALMSQSLSHGSFSIFFPRFTGTVYELLSAPVSPYEILLGFVGAAATKAVLVGGVILLTARCFVPLQILHPVWMLVFSLLAVLAFGLVGFLIGLWADSFEKLQMAPQLVLTPLTFLGGSFYALEMLPPAWQQLALFNPLVYLISGLRWSFYGQGDVHLWTSLAVALGCVAAATATVAWTFHTGYKLKA</sequence>
<comment type="subcellular location">
    <subcellularLocation>
        <location evidence="5">Cell inner membrane</location>
        <topology evidence="5">Multi-pass membrane protein</topology>
    </subcellularLocation>
    <subcellularLocation>
        <location evidence="1">Membrane</location>
        <topology evidence="1">Multi-pass membrane protein</topology>
    </subcellularLocation>
</comment>
<dbReference type="RefSeq" id="WP_141291459.1">
    <property type="nucleotide sequence ID" value="NZ_BAAAEW010000004.1"/>
</dbReference>
<dbReference type="PIRSF" id="PIRSF006648">
    <property type="entry name" value="DrrB"/>
    <property type="match status" value="1"/>
</dbReference>
<feature type="transmembrane region" description="Helical" evidence="5">
    <location>
        <begin position="49"/>
        <end position="69"/>
    </location>
</feature>
<keyword evidence="8" id="KW-1185">Reference proteome</keyword>
<dbReference type="PROSITE" id="PS51012">
    <property type="entry name" value="ABC_TM2"/>
    <property type="match status" value="1"/>
</dbReference>
<evidence type="ECO:0000256" key="4">
    <source>
        <dbReference type="ARBA" id="ARBA00023136"/>
    </source>
</evidence>
<dbReference type="Pfam" id="PF01061">
    <property type="entry name" value="ABC2_membrane"/>
    <property type="match status" value="1"/>
</dbReference>
<evidence type="ECO:0000313" key="8">
    <source>
        <dbReference type="Proteomes" id="UP001500279"/>
    </source>
</evidence>
<dbReference type="EMBL" id="BAAAEW010000004">
    <property type="protein sequence ID" value="GAA0743385.1"/>
    <property type="molecule type" value="Genomic_DNA"/>
</dbReference>
<accession>A0ABN1JNC6</accession>
<organism evidence="7 8">
    <name type="scientific">Ideonella azotifigens</name>
    <dbReference type="NCBI Taxonomy" id="513160"/>
    <lineage>
        <taxon>Bacteria</taxon>
        <taxon>Pseudomonadati</taxon>
        <taxon>Pseudomonadota</taxon>
        <taxon>Betaproteobacteria</taxon>
        <taxon>Burkholderiales</taxon>
        <taxon>Sphaerotilaceae</taxon>
        <taxon>Ideonella</taxon>
    </lineage>
</organism>
<dbReference type="Proteomes" id="UP001500279">
    <property type="component" value="Unassembled WGS sequence"/>
</dbReference>
<feature type="domain" description="ABC transmembrane type-2" evidence="6">
    <location>
        <begin position="19"/>
        <end position="248"/>
    </location>
</feature>
<feature type="transmembrane region" description="Helical" evidence="5">
    <location>
        <begin position="103"/>
        <end position="125"/>
    </location>
</feature>
<comment type="caution">
    <text evidence="7">The sequence shown here is derived from an EMBL/GenBank/DDBJ whole genome shotgun (WGS) entry which is preliminary data.</text>
</comment>
<keyword evidence="5" id="KW-0813">Transport</keyword>
<feature type="transmembrane region" description="Helical" evidence="5">
    <location>
        <begin position="198"/>
        <end position="215"/>
    </location>
</feature>
<keyword evidence="2 5" id="KW-0812">Transmembrane</keyword>
<dbReference type="InterPro" id="IPR000412">
    <property type="entry name" value="ABC_2_transport"/>
</dbReference>
<evidence type="ECO:0000256" key="1">
    <source>
        <dbReference type="ARBA" id="ARBA00004141"/>
    </source>
</evidence>
<evidence type="ECO:0000256" key="3">
    <source>
        <dbReference type="ARBA" id="ARBA00022989"/>
    </source>
</evidence>
<reference evidence="7 8" key="1">
    <citation type="journal article" date="2019" name="Int. J. Syst. Evol. Microbiol.">
        <title>The Global Catalogue of Microorganisms (GCM) 10K type strain sequencing project: providing services to taxonomists for standard genome sequencing and annotation.</title>
        <authorList>
            <consortium name="The Broad Institute Genomics Platform"/>
            <consortium name="The Broad Institute Genome Sequencing Center for Infectious Disease"/>
            <person name="Wu L."/>
            <person name="Ma J."/>
        </authorList>
    </citation>
    <scope>NUCLEOTIDE SEQUENCE [LARGE SCALE GENOMIC DNA]</scope>
    <source>
        <strain evidence="7 8">JCM 15503</strain>
    </source>
</reference>
<feature type="transmembrane region" description="Helical" evidence="5">
    <location>
        <begin position="221"/>
        <end position="245"/>
    </location>
</feature>
<feature type="transmembrane region" description="Helical" evidence="5">
    <location>
        <begin position="81"/>
        <end position="97"/>
    </location>
</feature>
<keyword evidence="4 5" id="KW-0472">Membrane</keyword>
<dbReference type="PRINTS" id="PR00164">
    <property type="entry name" value="ABC2TRNSPORT"/>
</dbReference>
<dbReference type="InterPro" id="IPR047817">
    <property type="entry name" value="ABC2_TM_bact-type"/>
</dbReference>
<name>A0ABN1JNC6_9BURK</name>
<protein>
    <recommendedName>
        <fullName evidence="5">Transport permease protein</fullName>
    </recommendedName>
</protein>
<dbReference type="InterPro" id="IPR052522">
    <property type="entry name" value="ABC-2_transport_permease"/>
</dbReference>
<keyword evidence="5" id="KW-1003">Cell membrane</keyword>
<keyword evidence="3 5" id="KW-1133">Transmembrane helix</keyword>
<dbReference type="InterPro" id="IPR013525">
    <property type="entry name" value="ABC2_TM"/>
</dbReference>
<evidence type="ECO:0000256" key="2">
    <source>
        <dbReference type="ARBA" id="ARBA00022692"/>
    </source>
</evidence>
<proteinExistence type="inferred from homology"/>